<dbReference type="Proteomes" id="UP000887566">
    <property type="component" value="Unplaced"/>
</dbReference>
<reference evidence="3" key="1">
    <citation type="submission" date="2022-11" db="UniProtKB">
        <authorList>
            <consortium name="WormBaseParasite"/>
        </authorList>
    </citation>
    <scope>IDENTIFICATION</scope>
</reference>
<evidence type="ECO:0000313" key="3">
    <source>
        <dbReference type="WBParaSite" id="PSAMB.scaffold15449size1574.g36522.t1"/>
    </source>
</evidence>
<name>A0A914V4U0_9BILA</name>
<proteinExistence type="predicted"/>
<evidence type="ECO:0000256" key="1">
    <source>
        <dbReference type="SAM" id="MobiDB-lite"/>
    </source>
</evidence>
<keyword evidence="2" id="KW-1185">Reference proteome</keyword>
<dbReference type="AlphaFoldDB" id="A0A914V4U0"/>
<protein>
    <submittedName>
        <fullName evidence="3">Uncharacterized protein</fullName>
    </submittedName>
</protein>
<sequence>MHQVDSYAIRALNSAHINSRSFDGAKAPVNRCDYRRRRITRISISRLVVGDQPCVGLSVAPCTPQSAPCRLKDSNLRPRHRFSPATSEVAKCFVLLGGMSETHVVLFVNPSVRRAPGSGPPAAAPADASNETFNCPARRRAANSSHLPVSHLTRPTPPTDRQTDRQTDHNIFSTHSSLLIAMPTKQLRATRFLPEAGRDEKPRN</sequence>
<dbReference type="WBParaSite" id="PSAMB.scaffold15449size1574.g36522.t1">
    <property type="protein sequence ID" value="PSAMB.scaffold15449size1574.g36522.t1"/>
    <property type="gene ID" value="PSAMB.scaffold15449size1574.g36522"/>
</dbReference>
<feature type="region of interest" description="Disordered" evidence="1">
    <location>
        <begin position="140"/>
        <end position="166"/>
    </location>
</feature>
<accession>A0A914V4U0</accession>
<organism evidence="2 3">
    <name type="scientific">Plectus sambesii</name>
    <dbReference type="NCBI Taxonomy" id="2011161"/>
    <lineage>
        <taxon>Eukaryota</taxon>
        <taxon>Metazoa</taxon>
        <taxon>Ecdysozoa</taxon>
        <taxon>Nematoda</taxon>
        <taxon>Chromadorea</taxon>
        <taxon>Plectida</taxon>
        <taxon>Plectina</taxon>
        <taxon>Plectoidea</taxon>
        <taxon>Plectidae</taxon>
        <taxon>Plectus</taxon>
    </lineage>
</organism>
<evidence type="ECO:0000313" key="2">
    <source>
        <dbReference type="Proteomes" id="UP000887566"/>
    </source>
</evidence>